<dbReference type="Pfam" id="PF22599">
    <property type="entry name" value="SecDF_P1_head"/>
    <property type="match status" value="1"/>
</dbReference>
<evidence type="ECO:0000313" key="2">
    <source>
        <dbReference type="EMBL" id="GAK76974.1"/>
    </source>
</evidence>
<dbReference type="EMBL" id="BBLG01000006">
    <property type="protein sequence ID" value="GAK76974.1"/>
    <property type="molecule type" value="Genomic_DNA"/>
</dbReference>
<evidence type="ECO:0000313" key="3">
    <source>
        <dbReference type="Proteomes" id="UP000028980"/>
    </source>
</evidence>
<comment type="caution">
    <text evidence="2">The sequence shown here is derived from an EMBL/GenBank/DDBJ whole genome shotgun (WGS) entry which is preliminary data.</text>
</comment>
<name>A0A081DDH8_NONUL</name>
<protein>
    <submittedName>
        <fullName evidence="2">Protein-export membrane protein SecD</fullName>
    </submittedName>
</protein>
<dbReference type="Gene3D" id="3.30.1360.200">
    <property type="match status" value="1"/>
</dbReference>
<dbReference type="Proteomes" id="UP000028980">
    <property type="component" value="Unassembled WGS sequence"/>
</dbReference>
<evidence type="ECO:0000259" key="1">
    <source>
        <dbReference type="Pfam" id="PF22599"/>
    </source>
</evidence>
<feature type="domain" description="SecDF P1 head subdomain" evidence="1">
    <location>
        <begin position="29"/>
        <end position="127"/>
    </location>
</feature>
<proteinExistence type="predicted"/>
<dbReference type="AlphaFoldDB" id="A0A081DDH8"/>
<accession>A0A081DDH8</accession>
<organism evidence="2 3">
    <name type="scientific">Nonlabens ulvanivorans</name>
    <name type="common">Persicivirga ulvanivorans</name>
    <dbReference type="NCBI Taxonomy" id="906888"/>
    <lineage>
        <taxon>Bacteria</taxon>
        <taxon>Pseudomonadati</taxon>
        <taxon>Bacteroidota</taxon>
        <taxon>Flavobacteriia</taxon>
        <taxon>Flavobacteriales</taxon>
        <taxon>Flavobacteriaceae</taxon>
        <taxon>Nonlabens</taxon>
    </lineage>
</organism>
<gene>
    <name evidence="2" type="ORF">JCM19296_2578</name>
</gene>
<sequence length="140" mass="14658">MRGGLPVLNDELGYEITDLYAIRSNREGEAPLGGAVITDARQDFEMSGQVVVSMSMNSEGAKIWEDMTTEAYQNGSQIAVVLDDTVYSAPGITNGPITGGSSQISGNFTVADAEDLANVLRAGKLPAGAEIIQKAVVGHL</sequence>
<reference evidence="2 3" key="1">
    <citation type="journal article" date="2014" name="Genome Announc.">
        <title>Draft Genome Sequences of Marine Flavobacterium Nonlabens Strains NR17, NR24, NR27, NR32, NR33, and Ara13.</title>
        <authorList>
            <person name="Nakanishi M."/>
            <person name="Meirelles P."/>
            <person name="Suzuki R."/>
            <person name="Takatani N."/>
            <person name="Mino S."/>
            <person name="Suda W."/>
            <person name="Oshima K."/>
            <person name="Hattori M."/>
            <person name="Ohkuma M."/>
            <person name="Hosokawa M."/>
            <person name="Miyashita K."/>
            <person name="Thompson F.L."/>
            <person name="Niwa A."/>
            <person name="Sawabe T."/>
            <person name="Sawabe T."/>
        </authorList>
    </citation>
    <scope>NUCLEOTIDE SEQUENCE [LARGE SCALE GENOMIC DNA]</scope>
    <source>
        <strain evidence="3">JCM19296</strain>
    </source>
</reference>
<dbReference type="InterPro" id="IPR054384">
    <property type="entry name" value="SecDF_P1_head"/>
</dbReference>